<reference evidence="7" key="1">
    <citation type="submission" date="2024-03" db="EMBL/GenBank/DDBJ databases">
        <title>WGS assembly of Saponaria officinalis var. Norfolk2.</title>
        <authorList>
            <person name="Jenkins J."/>
            <person name="Shu S."/>
            <person name="Grimwood J."/>
            <person name="Barry K."/>
            <person name="Goodstein D."/>
            <person name="Schmutz J."/>
            <person name="Leebens-Mack J."/>
            <person name="Osbourn A."/>
        </authorList>
    </citation>
    <scope>NUCLEOTIDE SEQUENCE [LARGE SCALE GENOMIC DNA]</scope>
    <source>
        <strain evidence="7">JIC</strain>
    </source>
</reference>
<keyword evidence="5 6" id="KW-0472">Membrane</keyword>
<evidence type="ECO:0000256" key="1">
    <source>
        <dbReference type="ARBA" id="ARBA00004370"/>
    </source>
</evidence>
<accession>A0AAW1KCR2</accession>
<evidence type="ECO:0000256" key="6">
    <source>
        <dbReference type="SAM" id="Phobius"/>
    </source>
</evidence>
<organism evidence="7 8">
    <name type="scientific">Saponaria officinalis</name>
    <name type="common">Common soapwort</name>
    <name type="synonym">Lychnis saponaria</name>
    <dbReference type="NCBI Taxonomy" id="3572"/>
    <lineage>
        <taxon>Eukaryota</taxon>
        <taxon>Viridiplantae</taxon>
        <taxon>Streptophyta</taxon>
        <taxon>Embryophyta</taxon>
        <taxon>Tracheophyta</taxon>
        <taxon>Spermatophyta</taxon>
        <taxon>Magnoliopsida</taxon>
        <taxon>eudicotyledons</taxon>
        <taxon>Gunneridae</taxon>
        <taxon>Pentapetalae</taxon>
        <taxon>Caryophyllales</taxon>
        <taxon>Caryophyllaceae</taxon>
        <taxon>Caryophylleae</taxon>
        <taxon>Saponaria</taxon>
    </lineage>
</organism>
<keyword evidence="4 6" id="KW-1133">Transmembrane helix</keyword>
<evidence type="ECO:0000256" key="2">
    <source>
        <dbReference type="ARBA" id="ARBA00009530"/>
    </source>
</evidence>
<evidence type="ECO:0000256" key="3">
    <source>
        <dbReference type="ARBA" id="ARBA00022692"/>
    </source>
</evidence>
<dbReference type="Pfam" id="PF01679">
    <property type="entry name" value="Pmp3"/>
    <property type="match status" value="1"/>
</dbReference>
<keyword evidence="8" id="KW-1185">Reference proteome</keyword>
<protein>
    <recommendedName>
        <fullName evidence="9">Hydrophobic protein OSR8</fullName>
    </recommendedName>
</protein>
<sequence length="70" mass="8055">MLNCCEMFCEILCAIMLPPLLEFCICLVLTMLGYLPGMIYAVYVIVVVDRNQPKDNQFVYHFISTRQVSS</sequence>
<dbReference type="GO" id="GO:0016020">
    <property type="term" value="C:membrane"/>
    <property type="evidence" value="ECO:0007669"/>
    <property type="project" value="UniProtKB-SubCell"/>
</dbReference>
<dbReference type="PANTHER" id="PTHR21659:SF119">
    <property type="entry name" value="HYDROPHOBIC PROTEIN OSR8"/>
    <property type="match status" value="1"/>
</dbReference>
<proteinExistence type="inferred from homology"/>
<evidence type="ECO:0008006" key="9">
    <source>
        <dbReference type="Google" id="ProtNLM"/>
    </source>
</evidence>
<evidence type="ECO:0000256" key="4">
    <source>
        <dbReference type="ARBA" id="ARBA00022989"/>
    </source>
</evidence>
<evidence type="ECO:0000313" key="7">
    <source>
        <dbReference type="EMBL" id="KAK9715597.1"/>
    </source>
</evidence>
<comment type="similarity">
    <text evidence="2">Belongs to the UPF0057 (PMP3) family.</text>
</comment>
<comment type="subcellular location">
    <subcellularLocation>
        <location evidence="1">Membrane</location>
    </subcellularLocation>
</comment>
<dbReference type="Proteomes" id="UP001443914">
    <property type="component" value="Unassembled WGS sequence"/>
</dbReference>
<dbReference type="InterPro" id="IPR000612">
    <property type="entry name" value="PMP3"/>
</dbReference>
<gene>
    <name evidence="7" type="ORF">RND81_06G175900</name>
</gene>
<dbReference type="PANTHER" id="PTHR21659">
    <property type="entry name" value="HYDROPHOBIC PROTEIN RCI2 LOW TEMPERATURE AND SALT RESPONSIVE PROTEIN LTI6 -RELATED"/>
    <property type="match status" value="1"/>
</dbReference>
<dbReference type="AlphaFoldDB" id="A0AAW1KCR2"/>
<dbReference type="EMBL" id="JBDFQZ010000006">
    <property type="protein sequence ID" value="KAK9715597.1"/>
    <property type="molecule type" value="Genomic_DNA"/>
</dbReference>
<evidence type="ECO:0000256" key="5">
    <source>
        <dbReference type="ARBA" id="ARBA00023136"/>
    </source>
</evidence>
<keyword evidence="3 6" id="KW-0812">Transmembrane</keyword>
<comment type="caution">
    <text evidence="7">The sequence shown here is derived from an EMBL/GenBank/DDBJ whole genome shotgun (WGS) entry which is preliminary data.</text>
</comment>
<name>A0AAW1KCR2_SAPOF</name>
<feature type="transmembrane region" description="Helical" evidence="6">
    <location>
        <begin position="20"/>
        <end position="48"/>
    </location>
</feature>
<evidence type="ECO:0000313" key="8">
    <source>
        <dbReference type="Proteomes" id="UP001443914"/>
    </source>
</evidence>